<evidence type="ECO:0000256" key="1">
    <source>
        <dbReference type="SAM" id="SignalP"/>
    </source>
</evidence>
<proteinExistence type="predicted"/>
<name>A0ABS2KMT1_9NOCA</name>
<evidence type="ECO:0000313" key="3">
    <source>
        <dbReference type="Proteomes" id="UP000703038"/>
    </source>
</evidence>
<dbReference type="Gene3D" id="3.40.190.10">
    <property type="entry name" value="Periplasmic binding protein-like II"/>
    <property type="match status" value="2"/>
</dbReference>
<protein>
    <submittedName>
        <fullName evidence="2">ABC-type nitrate/sulfonate/bicarbonate transport system substrate-binding protein</fullName>
    </submittedName>
</protein>
<keyword evidence="1" id="KW-0732">Signal</keyword>
<evidence type="ECO:0000313" key="2">
    <source>
        <dbReference type="EMBL" id="MBM7413269.1"/>
    </source>
</evidence>
<organism evidence="2 3">
    <name type="scientific">Rhodococcoides corynebacterioides</name>
    <dbReference type="NCBI Taxonomy" id="53972"/>
    <lineage>
        <taxon>Bacteria</taxon>
        <taxon>Bacillati</taxon>
        <taxon>Actinomycetota</taxon>
        <taxon>Actinomycetes</taxon>
        <taxon>Mycobacteriales</taxon>
        <taxon>Nocardiaceae</taxon>
        <taxon>Rhodococcoides</taxon>
    </lineage>
</organism>
<comment type="caution">
    <text evidence="2">The sequence shown here is derived from an EMBL/GenBank/DDBJ whole genome shotgun (WGS) entry which is preliminary data.</text>
</comment>
<dbReference type="SUPFAM" id="SSF53850">
    <property type="entry name" value="Periplasmic binding protein-like II"/>
    <property type="match status" value="1"/>
</dbReference>
<accession>A0ABS2KMT1</accession>
<keyword evidence="3" id="KW-1185">Reference proteome</keyword>
<dbReference type="PROSITE" id="PS51257">
    <property type="entry name" value="PROKAR_LIPOPROTEIN"/>
    <property type="match status" value="1"/>
</dbReference>
<gene>
    <name evidence="2" type="ORF">JOE42_000002</name>
</gene>
<dbReference type="EMBL" id="JAFBBK010000001">
    <property type="protein sequence ID" value="MBM7413269.1"/>
    <property type="molecule type" value="Genomic_DNA"/>
</dbReference>
<feature type="signal peptide" evidence="1">
    <location>
        <begin position="1"/>
        <end position="26"/>
    </location>
</feature>
<dbReference type="Proteomes" id="UP000703038">
    <property type="component" value="Unassembled WGS sequence"/>
</dbReference>
<reference evidence="2 3" key="1">
    <citation type="submission" date="2021-01" db="EMBL/GenBank/DDBJ databases">
        <title>Genomics of switchgrass bacterial isolates.</title>
        <authorList>
            <person name="Shade A."/>
        </authorList>
    </citation>
    <scope>NUCLEOTIDE SEQUENCE [LARGE SCALE GENOMIC DNA]</scope>
    <source>
        <strain evidence="2 3">PvP111</strain>
    </source>
</reference>
<feature type="chain" id="PRO_5045717984" evidence="1">
    <location>
        <begin position="27"/>
        <end position="353"/>
    </location>
</feature>
<dbReference type="RefSeq" id="WP_204865850.1">
    <property type="nucleotide sequence ID" value="NZ_JAFBBK010000001.1"/>
</dbReference>
<sequence>MNLSPARAARVIALSTVIGVLLSACGGNGDASSGVTVDENGRLSEPTTITMTSPCQTVSCFPPFLFNEWDEFEKRNITIENTVLPTTDATALAATGNIDVYQGGMSVGLLNAIASGADVRVAAPTYQLLDENEAGFYVSTRLLEGRTFDPSMLKGQTIASSQGNAGATMIALTRLLKEGGLSIDDVDITMMTEADQIPALENGSIFMATLNEPSTFQINKSGGGVKVGRQVVSGFPISVYVFGRNLISGNAAVGEAFTAALRAVYVNRLQGDYIADPTMRAEMEKALGLAPGALDAAKSDLYPTDLAFPDGWVEAHTQTWSQIPDLLQGESGDLTNDDVIDRRFMDFANGITP</sequence>